<name>A0A812BWG9_ACAPH</name>
<dbReference type="Proteomes" id="UP000597762">
    <property type="component" value="Unassembled WGS sequence"/>
</dbReference>
<evidence type="ECO:0000313" key="3">
    <source>
        <dbReference type="EMBL" id="CAE1246875.1"/>
    </source>
</evidence>
<dbReference type="SUPFAM" id="SSF50923">
    <property type="entry name" value="Hemopexin-like domain"/>
    <property type="match status" value="1"/>
</dbReference>
<proteinExistence type="predicted"/>
<dbReference type="InterPro" id="IPR036375">
    <property type="entry name" value="Hemopexin-like_dom_sf"/>
</dbReference>
<dbReference type="EMBL" id="CAHIKZ030000960">
    <property type="protein sequence ID" value="CAE1246875.1"/>
    <property type="molecule type" value="Genomic_DNA"/>
</dbReference>
<reference evidence="3" key="1">
    <citation type="submission" date="2021-01" db="EMBL/GenBank/DDBJ databases">
        <authorList>
            <person name="Li R."/>
            <person name="Bekaert M."/>
        </authorList>
    </citation>
    <scope>NUCLEOTIDE SEQUENCE</scope>
    <source>
        <strain evidence="3">Farmed</strain>
    </source>
</reference>
<organism evidence="3 4">
    <name type="scientific">Acanthosepion pharaonis</name>
    <name type="common">Pharaoh cuttlefish</name>
    <name type="synonym">Sepia pharaonis</name>
    <dbReference type="NCBI Taxonomy" id="158019"/>
    <lineage>
        <taxon>Eukaryota</taxon>
        <taxon>Metazoa</taxon>
        <taxon>Spiralia</taxon>
        <taxon>Lophotrochozoa</taxon>
        <taxon>Mollusca</taxon>
        <taxon>Cephalopoda</taxon>
        <taxon>Coleoidea</taxon>
        <taxon>Decapodiformes</taxon>
        <taxon>Sepiida</taxon>
        <taxon>Sepiina</taxon>
        <taxon>Sepiidae</taxon>
        <taxon>Acanthosepion</taxon>
    </lineage>
</organism>
<evidence type="ECO:0000313" key="4">
    <source>
        <dbReference type="Proteomes" id="UP000597762"/>
    </source>
</evidence>
<dbReference type="AlphaFoldDB" id="A0A812BWG9"/>
<dbReference type="InterPro" id="IPR018487">
    <property type="entry name" value="Hemopexin-like_repeat"/>
</dbReference>
<evidence type="ECO:0000256" key="1">
    <source>
        <dbReference type="PROSITE-ProRule" id="PRU01011"/>
    </source>
</evidence>
<gene>
    <name evidence="3" type="ORF">SPHA_25390</name>
</gene>
<feature type="compositionally biased region" description="Low complexity" evidence="2">
    <location>
        <begin position="1"/>
        <end position="26"/>
    </location>
</feature>
<keyword evidence="4" id="KW-1185">Reference proteome</keyword>
<accession>A0A812BWG9</accession>
<protein>
    <submittedName>
        <fullName evidence="3">Uncharacterized protein</fullName>
    </submittedName>
</protein>
<feature type="region of interest" description="Disordered" evidence="2">
    <location>
        <begin position="1"/>
        <end position="51"/>
    </location>
</feature>
<feature type="compositionally biased region" description="Low complexity" evidence="2">
    <location>
        <begin position="36"/>
        <end position="50"/>
    </location>
</feature>
<comment type="caution">
    <text evidence="3">The sequence shown here is derived from an EMBL/GenBank/DDBJ whole genome shotgun (WGS) entry which is preliminary data.</text>
</comment>
<dbReference type="Gene3D" id="2.110.10.10">
    <property type="entry name" value="Hemopexin-like domain"/>
    <property type="match status" value="1"/>
</dbReference>
<evidence type="ECO:0000256" key="2">
    <source>
        <dbReference type="SAM" id="MobiDB-lite"/>
    </source>
</evidence>
<sequence>MYLHVVFTGKKTTKVTPSTPRRTTPTRPTPRRTTPRRTPTTRRTVTNRPTGGHGFCNHLYRKIDATMRISENDFVFVDNRYVIDGRSGHKMGISRLFPGGPNMVQAAVYSQRARKAYLFYNQKVWAYSLNSAGRFRLVQNYPKYITNTDGHNPESAMQFNYGNERLFLIKNGFFMEFDPYYENLAPGRGYRTRDFFANIPYEIDAAISSAHEIYFIAKKKAYRMSSRDRRVDIQGKPVNLVFNKCRN</sequence>
<feature type="repeat" description="Hemopexin" evidence="1">
    <location>
        <begin position="101"/>
        <end position="152"/>
    </location>
</feature>
<dbReference type="SMART" id="SM00120">
    <property type="entry name" value="HX"/>
    <property type="match status" value="4"/>
</dbReference>
<dbReference type="PROSITE" id="PS51642">
    <property type="entry name" value="HEMOPEXIN_2"/>
    <property type="match status" value="1"/>
</dbReference>